<dbReference type="EMBL" id="JAFFGU010000019">
    <property type="protein sequence ID" value="MBM7280313.1"/>
    <property type="molecule type" value="Genomic_DNA"/>
</dbReference>
<sequence length="402" mass="45278">MAEEKRKKRRRAAGDGGLYQRSNGLWVGSVELPDRDGKRRRKEVTSMDYQTAMNKLRKLRRDVEDGMEPVSDRTTVEAWLTEWLTIAKKDVKPTTLGAYRSAVNAQLIPRIGTKKLGKLTPRDVRSLIDGISTDRSTGTALNCYWVLSKALDVAKNDGLINVNPCERVSPPKALRQSRGTHDLDQVKRLLGYLSEHGDPDLTARWCLALFTGARQAECLGLEWDRVDFNLGLVDYSWTLQWLKLADRYKKLPTDVYPREAFDVDPGFDFRPVWRTACLIPPKTEGSRRVVPMVQPLLLALQQHRQALDTGLVWTREGGKPYRKIDDSNRWHATLEAANVPDLTLHSARHTVATLLQAGGVPEAVRMSIMGHSTAAMARNYAHVDQALTRDALSQLDSMLSLD</sequence>
<dbReference type="SUPFAM" id="SSF56349">
    <property type="entry name" value="DNA breaking-rejoining enzymes"/>
    <property type="match status" value="1"/>
</dbReference>
<dbReference type="CDD" id="cd01189">
    <property type="entry name" value="INT_ICEBs1_C_like"/>
    <property type="match status" value="1"/>
</dbReference>
<dbReference type="InterPro" id="IPR010998">
    <property type="entry name" value="Integrase_recombinase_N"/>
</dbReference>
<reference evidence="9" key="1">
    <citation type="submission" date="2021-02" db="EMBL/GenBank/DDBJ databases">
        <title>Taxonomy, biology and ecology of Rhodococcus bacteria occurring in California pistachio and other woody hosts as revealed by genome sequence analyses.</title>
        <authorList>
            <person name="Riely B."/>
            <person name="Gai Y."/>
        </authorList>
    </citation>
    <scope>NUCLEOTIDE SEQUENCE</scope>
    <source>
        <strain evidence="9">BP-295</strain>
    </source>
</reference>
<evidence type="ECO:0000256" key="1">
    <source>
        <dbReference type="ARBA" id="ARBA00008857"/>
    </source>
</evidence>
<feature type="domain" description="Core-binding (CB)" evidence="8">
    <location>
        <begin position="70"/>
        <end position="152"/>
    </location>
</feature>
<dbReference type="RefSeq" id="WP_204718886.1">
    <property type="nucleotide sequence ID" value="NZ_JAFFGU010000019.1"/>
</dbReference>
<keyword evidence="3 5" id="KW-0238">DNA-binding</keyword>
<feature type="compositionally biased region" description="Basic residues" evidence="6">
    <location>
        <begin position="1"/>
        <end position="11"/>
    </location>
</feature>
<comment type="caution">
    <text evidence="9">The sequence shown here is derived from an EMBL/GenBank/DDBJ whole genome shotgun (WGS) entry which is preliminary data.</text>
</comment>
<dbReference type="Pfam" id="PF00589">
    <property type="entry name" value="Phage_integrase"/>
    <property type="match status" value="1"/>
</dbReference>
<evidence type="ECO:0000256" key="5">
    <source>
        <dbReference type="PROSITE-ProRule" id="PRU01248"/>
    </source>
</evidence>
<dbReference type="InterPro" id="IPR002104">
    <property type="entry name" value="Integrase_catalytic"/>
</dbReference>
<dbReference type="InterPro" id="IPR050808">
    <property type="entry name" value="Phage_Integrase"/>
</dbReference>
<dbReference type="InterPro" id="IPR011010">
    <property type="entry name" value="DNA_brk_join_enz"/>
</dbReference>
<dbReference type="Pfam" id="PF14659">
    <property type="entry name" value="Phage_int_SAM_3"/>
    <property type="match status" value="1"/>
</dbReference>
<dbReference type="GO" id="GO:0015074">
    <property type="term" value="P:DNA integration"/>
    <property type="evidence" value="ECO:0007669"/>
    <property type="project" value="UniProtKB-KW"/>
</dbReference>
<dbReference type="Gene3D" id="1.10.443.10">
    <property type="entry name" value="Intergrase catalytic core"/>
    <property type="match status" value="1"/>
</dbReference>
<evidence type="ECO:0000256" key="4">
    <source>
        <dbReference type="ARBA" id="ARBA00023172"/>
    </source>
</evidence>
<organism evidence="9 10">
    <name type="scientific">Gordonia rubripertincta</name>
    <name type="common">Rhodococcus corallinus</name>
    <dbReference type="NCBI Taxonomy" id="36822"/>
    <lineage>
        <taxon>Bacteria</taxon>
        <taxon>Bacillati</taxon>
        <taxon>Actinomycetota</taxon>
        <taxon>Actinomycetes</taxon>
        <taxon>Mycobacteriales</taxon>
        <taxon>Gordoniaceae</taxon>
        <taxon>Gordonia</taxon>
    </lineage>
</organism>
<dbReference type="Proteomes" id="UP001195196">
    <property type="component" value="Unassembled WGS sequence"/>
</dbReference>
<evidence type="ECO:0000256" key="6">
    <source>
        <dbReference type="SAM" id="MobiDB-lite"/>
    </source>
</evidence>
<accession>A0AAW4G9J1</accession>
<evidence type="ECO:0000259" key="8">
    <source>
        <dbReference type="PROSITE" id="PS51900"/>
    </source>
</evidence>
<comment type="similarity">
    <text evidence="1">Belongs to the 'phage' integrase family.</text>
</comment>
<feature type="region of interest" description="Disordered" evidence="6">
    <location>
        <begin position="1"/>
        <end position="22"/>
    </location>
</feature>
<dbReference type="Gene3D" id="1.10.150.130">
    <property type="match status" value="1"/>
</dbReference>
<evidence type="ECO:0000256" key="3">
    <source>
        <dbReference type="ARBA" id="ARBA00023125"/>
    </source>
</evidence>
<feature type="domain" description="Tyr recombinase" evidence="7">
    <location>
        <begin position="169"/>
        <end position="393"/>
    </location>
</feature>
<dbReference type="GO" id="GO:0006310">
    <property type="term" value="P:DNA recombination"/>
    <property type="evidence" value="ECO:0007669"/>
    <property type="project" value="UniProtKB-KW"/>
</dbReference>
<evidence type="ECO:0000313" key="10">
    <source>
        <dbReference type="Proteomes" id="UP001195196"/>
    </source>
</evidence>
<proteinExistence type="inferred from homology"/>
<dbReference type="InterPro" id="IPR004107">
    <property type="entry name" value="Integrase_SAM-like_N"/>
</dbReference>
<dbReference type="PROSITE" id="PS51900">
    <property type="entry name" value="CB"/>
    <property type="match status" value="1"/>
</dbReference>
<gene>
    <name evidence="9" type="ORF">JTZ10_21450</name>
</gene>
<name>A0AAW4G9J1_GORRU</name>
<keyword evidence="2" id="KW-0229">DNA integration</keyword>
<protein>
    <submittedName>
        <fullName evidence="9">Site-specific integrase</fullName>
    </submittedName>
</protein>
<dbReference type="GO" id="GO:0003677">
    <property type="term" value="F:DNA binding"/>
    <property type="evidence" value="ECO:0007669"/>
    <property type="project" value="UniProtKB-UniRule"/>
</dbReference>
<dbReference type="InterPro" id="IPR044068">
    <property type="entry name" value="CB"/>
</dbReference>
<dbReference type="PANTHER" id="PTHR30629">
    <property type="entry name" value="PROPHAGE INTEGRASE"/>
    <property type="match status" value="1"/>
</dbReference>
<dbReference type="PANTHER" id="PTHR30629:SF2">
    <property type="entry name" value="PROPHAGE INTEGRASE INTS-RELATED"/>
    <property type="match status" value="1"/>
</dbReference>
<evidence type="ECO:0000259" key="7">
    <source>
        <dbReference type="PROSITE" id="PS51898"/>
    </source>
</evidence>
<dbReference type="AlphaFoldDB" id="A0AAW4G9J1"/>
<evidence type="ECO:0000256" key="2">
    <source>
        <dbReference type="ARBA" id="ARBA00022908"/>
    </source>
</evidence>
<dbReference type="PROSITE" id="PS51898">
    <property type="entry name" value="TYR_RECOMBINASE"/>
    <property type="match status" value="1"/>
</dbReference>
<dbReference type="InterPro" id="IPR013762">
    <property type="entry name" value="Integrase-like_cat_sf"/>
</dbReference>
<keyword evidence="4" id="KW-0233">DNA recombination</keyword>
<evidence type="ECO:0000313" key="9">
    <source>
        <dbReference type="EMBL" id="MBM7280313.1"/>
    </source>
</evidence>